<keyword evidence="8 10" id="KW-0904">Protein phosphatase</keyword>
<accession>A0AAJ0UEA9</accession>
<comment type="subunit">
    <text evidence="10">Homodimer.</text>
</comment>
<protein>
    <recommendedName>
        <fullName evidence="3 10">Protein phosphatase CheZ</fullName>
        <ecNumber evidence="10">3.1.3.-</ecNumber>
    </recommendedName>
    <alternativeName>
        <fullName evidence="9 10">Chemotaxis protein CheZ</fullName>
    </alternativeName>
</protein>
<evidence type="ECO:0000256" key="9">
    <source>
        <dbReference type="ARBA" id="ARBA00029599"/>
    </source>
</evidence>
<dbReference type="Pfam" id="PF04344">
    <property type="entry name" value="CheZ"/>
    <property type="match status" value="1"/>
</dbReference>
<keyword evidence="5 10" id="KW-0145">Chemotaxis</keyword>
<dbReference type="PANTHER" id="PTHR43693:SF1">
    <property type="entry name" value="PROTEIN PHOSPHATASE CHEZ"/>
    <property type="match status" value="1"/>
</dbReference>
<organism evidence="13 14">
    <name type="scientific">Halochromatium salexigens</name>
    <name type="common">Chromatium salexigens</name>
    <dbReference type="NCBI Taxonomy" id="49447"/>
    <lineage>
        <taxon>Bacteria</taxon>
        <taxon>Pseudomonadati</taxon>
        <taxon>Pseudomonadota</taxon>
        <taxon>Gammaproteobacteria</taxon>
        <taxon>Chromatiales</taxon>
        <taxon>Chromatiaceae</taxon>
        <taxon>Halochromatium</taxon>
    </lineage>
</organism>
<dbReference type="SUPFAM" id="SSF75708">
    <property type="entry name" value="Chemotaxis phosphatase CheZ"/>
    <property type="match status" value="1"/>
</dbReference>
<dbReference type="PIRSF" id="PIRSF002884">
    <property type="entry name" value="CheZ"/>
    <property type="match status" value="1"/>
</dbReference>
<gene>
    <name evidence="13" type="ORF">CCR82_04260</name>
</gene>
<evidence type="ECO:0000256" key="11">
    <source>
        <dbReference type="PIRSR" id="PIRSR002884-1"/>
    </source>
</evidence>
<dbReference type="GO" id="GO:0050920">
    <property type="term" value="P:regulation of chemotaxis"/>
    <property type="evidence" value="ECO:0007669"/>
    <property type="project" value="InterPro"/>
</dbReference>
<evidence type="ECO:0000256" key="4">
    <source>
        <dbReference type="ARBA" id="ARBA00022490"/>
    </source>
</evidence>
<dbReference type="Gene3D" id="1.10.287.500">
    <property type="entry name" value="Helix hairpin bin"/>
    <property type="match status" value="1"/>
</dbReference>
<dbReference type="NCBIfam" id="NF008368">
    <property type="entry name" value="PRK11166.1"/>
    <property type="match status" value="1"/>
</dbReference>
<keyword evidence="6 10" id="KW-0283">Flagellar rotation</keyword>
<evidence type="ECO:0000256" key="7">
    <source>
        <dbReference type="ARBA" id="ARBA00022801"/>
    </source>
</evidence>
<name>A0AAJ0UEA9_HALSE</name>
<reference evidence="13" key="2">
    <citation type="journal article" date="2020" name="Microorganisms">
        <title>Osmotic Adaptation and Compatible Solute Biosynthesis of Phototrophic Bacteria as Revealed from Genome Analyses.</title>
        <authorList>
            <person name="Imhoff J.F."/>
            <person name="Rahn T."/>
            <person name="Kunzel S."/>
            <person name="Keller A."/>
            <person name="Neulinger S.C."/>
        </authorList>
    </citation>
    <scope>NUCLEOTIDE SEQUENCE</scope>
    <source>
        <strain evidence="13">DSM 4395</strain>
    </source>
</reference>
<dbReference type="GO" id="GO:0006935">
    <property type="term" value="P:chemotaxis"/>
    <property type="evidence" value="ECO:0007669"/>
    <property type="project" value="UniProtKB-KW"/>
</dbReference>
<dbReference type="EC" id="3.1.3.-" evidence="10"/>
<feature type="site" description="Enhances dephosphorylation of CheY-P" evidence="11">
    <location>
        <position position="147"/>
    </location>
</feature>
<dbReference type="InterPro" id="IPR007439">
    <property type="entry name" value="Chemotax_Pase_CheZ"/>
</dbReference>
<evidence type="ECO:0000313" key="13">
    <source>
        <dbReference type="EMBL" id="MBK5929766.1"/>
    </source>
</evidence>
<keyword evidence="14" id="KW-1185">Reference proteome</keyword>
<dbReference type="GO" id="GO:0005737">
    <property type="term" value="C:cytoplasm"/>
    <property type="evidence" value="ECO:0007669"/>
    <property type="project" value="UniProtKB-SubCell"/>
</dbReference>
<dbReference type="Proteomes" id="UP001296967">
    <property type="component" value="Unassembled WGS sequence"/>
</dbReference>
<dbReference type="Gene3D" id="1.20.5.590">
    <property type="entry name" value="Single helix bin"/>
    <property type="match status" value="1"/>
</dbReference>
<proteinExistence type="inferred from homology"/>
<dbReference type="RefSeq" id="WP_201244179.1">
    <property type="nucleotide sequence ID" value="NZ_NHSF01000023.1"/>
</dbReference>
<evidence type="ECO:0000256" key="10">
    <source>
        <dbReference type="PIRNR" id="PIRNR002884"/>
    </source>
</evidence>
<dbReference type="GO" id="GO:0009288">
    <property type="term" value="C:bacterial-type flagellum"/>
    <property type="evidence" value="ECO:0007669"/>
    <property type="project" value="InterPro"/>
</dbReference>
<comment type="caution">
    <text evidence="13">The sequence shown here is derived from an EMBL/GenBank/DDBJ whole genome shotgun (WGS) entry which is preliminary data.</text>
</comment>
<evidence type="ECO:0000313" key="14">
    <source>
        <dbReference type="Proteomes" id="UP001296967"/>
    </source>
</evidence>
<evidence type="ECO:0000256" key="5">
    <source>
        <dbReference type="ARBA" id="ARBA00022500"/>
    </source>
</evidence>
<feature type="region of interest" description="Disordered" evidence="12">
    <location>
        <begin position="175"/>
        <end position="216"/>
    </location>
</feature>
<dbReference type="EMBL" id="NHSF01000023">
    <property type="protein sequence ID" value="MBK5929766.1"/>
    <property type="molecule type" value="Genomic_DNA"/>
</dbReference>
<keyword evidence="7 10" id="KW-0378">Hydrolase</keyword>
<comment type="function">
    <text evidence="10">Plays an important role in bacterial chemotaxis signal transduction pathway by accelerating the dephosphorylation of phosphorylated CheY (CheY-P).</text>
</comment>
<evidence type="ECO:0000256" key="6">
    <source>
        <dbReference type="ARBA" id="ARBA00022779"/>
    </source>
</evidence>
<dbReference type="AlphaFoldDB" id="A0AAJ0UEA9"/>
<evidence type="ECO:0000256" key="2">
    <source>
        <dbReference type="ARBA" id="ARBA00005908"/>
    </source>
</evidence>
<evidence type="ECO:0000256" key="1">
    <source>
        <dbReference type="ARBA" id="ARBA00004496"/>
    </source>
</evidence>
<reference evidence="13" key="1">
    <citation type="submission" date="2017-05" db="EMBL/GenBank/DDBJ databases">
        <authorList>
            <person name="Imhoff J.F."/>
            <person name="Rahn T."/>
            <person name="Kuenzel S."/>
            <person name="Neulinger S.C."/>
        </authorList>
    </citation>
    <scope>NUCLEOTIDE SEQUENCE</scope>
    <source>
        <strain evidence="13">DSM 4395</strain>
    </source>
</reference>
<evidence type="ECO:0000256" key="12">
    <source>
        <dbReference type="SAM" id="MobiDB-lite"/>
    </source>
</evidence>
<evidence type="ECO:0000256" key="8">
    <source>
        <dbReference type="ARBA" id="ARBA00022912"/>
    </source>
</evidence>
<sequence>MTSTVKPEADQQNLEQLINRIGHLTRMLRDNMRELGLDKEIEKAAEAIPDARDRLNYVANMTEQAANRALNAIDRAQPLQEALSARAKTLDARWGEWFAEPKELDEARELVQETRTFLGEVPEKTEATNKELLEIMMAQDFQDLTGQVIKKMMEVIHEIENQLVQVLIDNVPEGQARDQMQRRADDKRESETRQRDEGLLNGPQINPEASDIVGNQDQVDSLLDELGF</sequence>
<dbReference type="InterPro" id="IPR050992">
    <property type="entry name" value="CheZ_family_phosphatases"/>
</dbReference>
<comment type="similarity">
    <text evidence="2 10">Belongs to the CheZ family.</text>
</comment>
<feature type="compositionally biased region" description="Basic and acidic residues" evidence="12">
    <location>
        <begin position="175"/>
        <end position="198"/>
    </location>
</feature>
<dbReference type="PANTHER" id="PTHR43693">
    <property type="entry name" value="PROTEIN PHOSPHATASE CHEZ"/>
    <property type="match status" value="1"/>
</dbReference>
<dbReference type="GO" id="GO:0004721">
    <property type="term" value="F:phosphoprotein phosphatase activity"/>
    <property type="evidence" value="ECO:0007669"/>
    <property type="project" value="UniProtKB-KW"/>
</dbReference>
<keyword evidence="4 10" id="KW-0963">Cytoplasm</keyword>
<dbReference type="GO" id="GO:0097588">
    <property type="term" value="P:archaeal or bacterial-type flagellum-dependent cell motility"/>
    <property type="evidence" value="ECO:0007669"/>
    <property type="project" value="UniProtKB-KW"/>
</dbReference>
<comment type="subcellular location">
    <subcellularLocation>
        <location evidence="1 10">Cytoplasm</location>
    </subcellularLocation>
</comment>
<evidence type="ECO:0000256" key="3">
    <source>
        <dbReference type="ARBA" id="ARBA00018484"/>
    </source>
</evidence>